<gene>
    <name evidence="1" type="ORF">ACFFGT_09905</name>
</gene>
<dbReference type="Proteomes" id="UP001589828">
    <property type="component" value="Unassembled WGS sequence"/>
</dbReference>
<keyword evidence="2" id="KW-1185">Reference proteome</keyword>
<accession>A0ABV6L504</accession>
<name>A0ABV6L504_9SPHI</name>
<dbReference type="EMBL" id="JBHLTS010000021">
    <property type="protein sequence ID" value="MFC0514517.1"/>
    <property type="molecule type" value="Genomic_DNA"/>
</dbReference>
<organism evidence="1 2">
    <name type="scientific">Mucilaginibacter angelicae</name>
    <dbReference type="NCBI Taxonomy" id="869718"/>
    <lineage>
        <taxon>Bacteria</taxon>
        <taxon>Pseudomonadati</taxon>
        <taxon>Bacteroidota</taxon>
        <taxon>Sphingobacteriia</taxon>
        <taxon>Sphingobacteriales</taxon>
        <taxon>Sphingobacteriaceae</taxon>
        <taxon>Mucilaginibacter</taxon>
    </lineage>
</organism>
<comment type="caution">
    <text evidence="1">The sequence shown here is derived from an EMBL/GenBank/DDBJ whole genome shotgun (WGS) entry which is preliminary data.</text>
</comment>
<proteinExistence type="predicted"/>
<sequence>MTLKLTIRQAEALHNLFREIVNQDPAPDITESLVKDLLKQVFRKLEAKLAARLKGDGYSISLTDMEAKAYYLYFNQRYLGEGWRYEQTFINDQLHLLNKLYA</sequence>
<dbReference type="RefSeq" id="WP_377022365.1">
    <property type="nucleotide sequence ID" value="NZ_JBHLTS010000021.1"/>
</dbReference>
<evidence type="ECO:0000313" key="1">
    <source>
        <dbReference type="EMBL" id="MFC0514517.1"/>
    </source>
</evidence>
<evidence type="ECO:0000313" key="2">
    <source>
        <dbReference type="Proteomes" id="UP001589828"/>
    </source>
</evidence>
<reference evidence="1 2" key="1">
    <citation type="submission" date="2024-09" db="EMBL/GenBank/DDBJ databases">
        <authorList>
            <person name="Sun Q."/>
            <person name="Mori K."/>
        </authorList>
    </citation>
    <scope>NUCLEOTIDE SEQUENCE [LARGE SCALE GENOMIC DNA]</scope>
    <source>
        <strain evidence="1 2">NCAIM B.02415</strain>
    </source>
</reference>
<protein>
    <submittedName>
        <fullName evidence="1">Uncharacterized protein</fullName>
    </submittedName>
</protein>